<feature type="coiled-coil region" evidence="8">
    <location>
        <begin position="119"/>
        <end position="178"/>
    </location>
</feature>
<dbReference type="GO" id="GO:1990281">
    <property type="term" value="C:efflux pump complex"/>
    <property type="evidence" value="ECO:0007669"/>
    <property type="project" value="TreeGrafter"/>
</dbReference>
<evidence type="ECO:0000256" key="7">
    <source>
        <dbReference type="ARBA" id="ARBA00023237"/>
    </source>
</evidence>
<comment type="subcellular location">
    <subcellularLocation>
        <location evidence="1">Cell outer membrane</location>
    </subcellularLocation>
</comment>
<evidence type="ECO:0000256" key="9">
    <source>
        <dbReference type="SAM" id="SignalP"/>
    </source>
</evidence>
<evidence type="ECO:0000256" key="6">
    <source>
        <dbReference type="ARBA" id="ARBA00023136"/>
    </source>
</evidence>
<feature type="chain" id="PRO_5027059470" evidence="9">
    <location>
        <begin position="26"/>
        <end position="481"/>
    </location>
</feature>
<evidence type="ECO:0000256" key="8">
    <source>
        <dbReference type="SAM" id="Coils"/>
    </source>
</evidence>
<accession>A0A6N9NH42</accession>
<evidence type="ECO:0000256" key="4">
    <source>
        <dbReference type="ARBA" id="ARBA00022452"/>
    </source>
</evidence>
<evidence type="ECO:0000256" key="3">
    <source>
        <dbReference type="ARBA" id="ARBA00022448"/>
    </source>
</evidence>
<dbReference type="EMBL" id="WWNE01000004">
    <property type="protein sequence ID" value="NBG65162.1"/>
    <property type="molecule type" value="Genomic_DNA"/>
</dbReference>
<evidence type="ECO:0000313" key="11">
    <source>
        <dbReference type="Proteomes" id="UP000470771"/>
    </source>
</evidence>
<dbReference type="RefSeq" id="WP_160632038.1">
    <property type="nucleotide sequence ID" value="NZ_WWNE01000004.1"/>
</dbReference>
<dbReference type="Gene3D" id="1.20.1600.10">
    <property type="entry name" value="Outer membrane efflux proteins (OEP)"/>
    <property type="match status" value="1"/>
</dbReference>
<feature type="signal peptide" evidence="9">
    <location>
        <begin position="1"/>
        <end position="25"/>
    </location>
</feature>
<organism evidence="10 11">
    <name type="scientific">Acidiluteibacter ferrifornacis</name>
    <dbReference type="NCBI Taxonomy" id="2692424"/>
    <lineage>
        <taxon>Bacteria</taxon>
        <taxon>Pseudomonadati</taxon>
        <taxon>Bacteroidota</taxon>
        <taxon>Flavobacteriia</taxon>
        <taxon>Flavobacteriales</taxon>
        <taxon>Cryomorphaceae</taxon>
        <taxon>Acidiluteibacter</taxon>
    </lineage>
</organism>
<dbReference type="GO" id="GO:0015288">
    <property type="term" value="F:porin activity"/>
    <property type="evidence" value="ECO:0007669"/>
    <property type="project" value="TreeGrafter"/>
</dbReference>
<keyword evidence="5" id="KW-0812">Transmembrane</keyword>
<dbReference type="Proteomes" id="UP000470771">
    <property type="component" value="Unassembled WGS sequence"/>
</dbReference>
<evidence type="ECO:0000256" key="5">
    <source>
        <dbReference type="ARBA" id="ARBA00022692"/>
    </source>
</evidence>
<keyword evidence="11" id="KW-1185">Reference proteome</keyword>
<sequence length="481" mass="53450">MKHLNHMRSVAVFVLAFVLTSTVNAQKKWTLEECISYAVEQNISIKRTSLNLENSAVNLSQSQYGRLPSLNGSASNTYNFGQTIDPFTNQFATTTVRSNSFFLNAQVTVFNGFQTLNTVKANKTELQAAESDLQKMKNDISLNVANLYLQILFNKELLRNAESQLEVTKIQAQRIEKLVAAGSQPQGAQYDIEAQLAQEELNRINAKNQLDLSLLNLRQLLLIESSEDFEVVEPSIDNIDKGKMLSTPGAIYENSLTIMPEVKSSQYRLVAAEQTLKASRGAYSPRVTLSGSYGTGYSGVSQELVGITDLGLQPNGDVVQGSNTPVLSPTTIPQFQDKSFNDQLRDNINSSIGVSLTVPIFNGMAARSNVSRSKIRLEQAELDLTDTKLQLRQQIESAYLDAAAASKRYESASASVKALTESFKYTQERFNVGLLNSFDFSNEKNRLIQSQSNLLQAKYEYIFKTQVLEFYQGKTISLKNL</sequence>
<keyword evidence="4" id="KW-1134">Transmembrane beta strand</keyword>
<dbReference type="PANTHER" id="PTHR30026:SF20">
    <property type="entry name" value="OUTER MEMBRANE PROTEIN TOLC"/>
    <property type="match status" value="1"/>
</dbReference>
<comment type="caution">
    <text evidence="10">The sequence shown here is derived from an EMBL/GenBank/DDBJ whole genome shotgun (WGS) entry which is preliminary data.</text>
</comment>
<keyword evidence="9" id="KW-0732">Signal</keyword>
<protein>
    <submittedName>
        <fullName evidence="10">TolC family protein</fullName>
    </submittedName>
</protein>
<keyword evidence="6" id="KW-0472">Membrane</keyword>
<keyword evidence="8" id="KW-0175">Coiled coil</keyword>
<evidence type="ECO:0000256" key="2">
    <source>
        <dbReference type="ARBA" id="ARBA00007613"/>
    </source>
</evidence>
<evidence type="ECO:0000256" key="1">
    <source>
        <dbReference type="ARBA" id="ARBA00004442"/>
    </source>
</evidence>
<dbReference type="InterPro" id="IPR003423">
    <property type="entry name" value="OMP_efflux"/>
</dbReference>
<proteinExistence type="inferred from homology"/>
<name>A0A6N9NH42_9FLAO</name>
<dbReference type="SUPFAM" id="SSF56954">
    <property type="entry name" value="Outer membrane efflux proteins (OEP)"/>
    <property type="match status" value="1"/>
</dbReference>
<dbReference type="AlphaFoldDB" id="A0A6N9NH42"/>
<evidence type="ECO:0000313" key="10">
    <source>
        <dbReference type="EMBL" id="NBG65162.1"/>
    </source>
</evidence>
<keyword evidence="3" id="KW-0813">Transport</keyword>
<dbReference type="GO" id="GO:0015562">
    <property type="term" value="F:efflux transmembrane transporter activity"/>
    <property type="evidence" value="ECO:0007669"/>
    <property type="project" value="InterPro"/>
</dbReference>
<dbReference type="GO" id="GO:0009279">
    <property type="term" value="C:cell outer membrane"/>
    <property type="evidence" value="ECO:0007669"/>
    <property type="project" value="UniProtKB-SubCell"/>
</dbReference>
<gene>
    <name evidence="10" type="ORF">GQN54_03480</name>
</gene>
<keyword evidence="7" id="KW-0998">Cell outer membrane</keyword>
<dbReference type="InterPro" id="IPR051906">
    <property type="entry name" value="TolC-like"/>
</dbReference>
<dbReference type="Pfam" id="PF02321">
    <property type="entry name" value="OEP"/>
    <property type="match status" value="2"/>
</dbReference>
<dbReference type="PANTHER" id="PTHR30026">
    <property type="entry name" value="OUTER MEMBRANE PROTEIN TOLC"/>
    <property type="match status" value="1"/>
</dbReference>
<comment type="similarity">
    <text evidence="2">Belongs to the outer membrane factor (OMF) (TC 1.B.17) family.</text>
</comment>
<reference evidence="10 11" key="1">
    <citation type="submission" date="2019-12" db="EMBL/GenBank/DDBJ databases">
        <authorList>
            <person name="Zhao J."/>
        </authorList>
    </citation>
    <scope>NUCLEOTIDE SEQUENCE [LARGE SCALE GENOMIC DNA]</scope>
    <source>
        <strain evidence="10 11">S-15</strain>
    </source>
</reference>